<evidence type="ECO:0000259" key="3">
    <source>
        <dbReference type="PROSITE" id="PS50104"/>
    </source>
</evidence>
<dbReference type="PROSITE" id="PS50104">
    <property type="entry name" value="TIR"/>
    <property type="match status" value="1"/>
</dbReference>
<dbReference type="InterPro" id="IPR027417">
    <property type="entry name" value="P-loop_NTPase"/>
</dbReference>
<dbReference type="GeneID" id="104719680"/>
<accession>A0ABM0U536</accession>
<evidence type="ECO:0000256" key="2">
    <source>
        <dbReference type="SAM" id="MobiDB-lite"/>
    </source>
</evidence>
<dbReference type="InterPro" id="IPR044974">
    <property type="entry name" value="Disease_R_plants"/>
</dbReference>
<keyword evidence="1" id="KW-0520">NAD</keyword>
<organism evidence="4 5">
    <name type="scientific">Camelina sativa</name>
    <name type="common">False flax</name>
    <name type="synonym">Myagrum sativum</name>
    <dbReference type="NCBI Taxonomy" id="90675"/>
    <lineage>
        <taxon>Eukaryota</taxon>
        <taxon>Viridiplantae</taxon>
        <taxon>Streptophyta</taxon>
        <taxon>Embryophyta</taxon>
        <taxon>Tracheophyta</taxon>
        <taxon>Spermatophyta</taxon>
        <taxon>Magnoliopsida</taxon>
        <taxon>eudicotyledons</taxon>
        <taxon>Gunneridae</taxon>
        <taxon>Pentapetalae</taxon>
        <taxon>rosids</taxon>
        <taxon>malvids</taxon>
        <taxon>Brassicales</taxon>
        <taxon>Brassicaceae</taxon>
        <taxon>Camelineae</taxon>
        <taxon>Camelina</taxon>
    </lineage>
</organism>
<dbReference type="SUPFAM" id="SSF52200">
    <property type="entry name" value="Toll/Interleukin receptor TIR domain"/>
    <property type="match status" value="1"/>
</dbReference>
<evidence type="ECO:0000313" key="4">
    <source>
        <dbReference type="Proteomes" id="UP000694864"/>
    </source>
</evidence>
<dbReference type="InterPro" id="IPR003593">
    <property type="entry name" value="AAA+_ATPase"/>
</dbReference>
<reference evidence="5" key="2">
    <citation type="submission" date="2025-08" db="UniProtKB">
        <authorList>
            <consortium name="RefSeq"/>
        </authorList>
    </citation>
    <scope>IDENTIFICATION</scope>
    <source>
        <tissue evidence="5">Leaf</tissue>
    </source>
</reference>
<dbReference type="RefSeq" id="XP_010435944.1">
    <property type="nucleotide sequence ID" value="XM_010437642.1"/>
</dbReference>
<dbReference type="Pfam" id="PF01582">
    <property type="entry name" value="TIR"/>
    <property type="match status" value="1"/>
</dbReference>
<keyword evidence="4" id="KW-1185">Reference proteome</keyword>
<proteinExistence type="predicted"/>
<evidence type="ECO:0000313" key="5">
    <source>
        <dbReference type="RefSeq" id="XP_010435944.1"/>
    </source>
</evidence>
<evidence type="ECO:0000256" key="1">
    <source>
        <dbReference type="ARBA" id="ARBA00023027"/>
    </source>
</evidence>
<dbReference type="SMART" id="SM00255">
    <property type="entry name" value="TIR"/>
    <property type="match status" value="1"/>
</dbReference>
<dbReference type="Gene3D" id="3.40.50.10140">
    <property type="entry name" value="Toll/interleukin-1 receptor homology (TIR) domain"/>
    <property type="match status" value="1"/>
</dbReference>
<dbReference type="Gene3D" id="1.10.8.430">
    <property type="entry name" value="Helical domain of apoptotic protease-activating factors"/>
    <property type="match status" value="1"/>
</dbReference>
<gene>
    <name evidence="5" type="primary">LOC104719680</name>
</gene>
<feature type="domain" description="TIR" evidence="3">
    <location>
        <begin position="10"/>
        <end position="164"/>
    </location>
</feature>
<dbReference type="SUPFAM" id="SSF52540">
    <property type="entry name" value="P-loop containing nucleoside triphosphate hydrolases"/>
    <property type="match status" value="1"/>
</dbReference>
<dbReference type="PANTHER" id="PTHR11017">
    <property type="entry name" value="LEUCINE-RICH REPEAT-CONTAINING PROTEIN"/>
    <property type="match status" value="1"/>
</dbReference>
<sequence>MSSSSLLSGREVDVFLSFCCETSHEYFQEILFQYGIKTFQSNRSWETRYRPIDQQTLKALEESKVAVVMISETKPCFFGFLEELIVILEFHEKGLLKVIPIFLNAHSFSAEEICQHYPDKAPSWRTALAKFTNIVAEYPFSQNLAGIGQSDWLKQIAHDIFLLLLGFTSNNLNDLVAMDRHMKVVCGLLASEDNKEVRTIGIWGSAGAGKTTLARYIYAEISVNFQTHVFLENVENMKDKILKFEGEEDATVIISSDHDEHEITEARRKHRKFLLIADDVNSIEQGKWIIEYASWFAPGSRVILISQNKDLLVDAGVKHVYEVRSLRYDEALQLFSQFAFKQPYPPSDFEQLAVRAVHLAGFLPLGLRLLGSFLTGKGREEWAATLLKLKAKKGGNIMQVWKLMEPSGDKGQEEWEAVADIREGKESSEDKGKQEREVSADIMEGKESSQDKVQEEREVAANTMEGKELSQDKQ</sequence>
<dbReference type="Proteomes" id="UP000694864">
    <property type="component" value="Chromosome 10"/>
</dbReference>
<protein>
    <submittedName>
        <fullName evidence="5">Disease resistance protein At4g11170</fullName>
    </submittedName>
</protein>
<dbReference type="SMART" id="SM00382">
    <property type="entry name" value="AAA"/>
    <property type="match status" value="1"/>
</dbReference>
<dbReference type="InterPro" id="IPR002182">
    <property type="entry name" value="NB-ARC"/>
</dbReference>
<dbReference type="PRINTS" id="PR00364">
    <property type="entry name" value="DISEASERSIST"/>
</dbReference>
<name>A0ABM0U536_CAMSA</name>
<dbReference type="Pfam" id="PF00931">
    <property type="entry name" value="NB-ARC"/>
    <property type="match status" value="1"/>
</dbReference>
<dbReference type="InterPro" id="IPR035897">
    <property type="entry name" value="Toll_tir_struct_dom_sf"/>
</dbReference>
<dbReference type="Gene3D" id="3.40.50.300">
    <property type="entry name" value="P-loop containing nucleotide triphosphate hydrolases"/>
    <property type="match status" value="1"/>
</dbReference>
<feature type="region of interest" description="Disordered" evidence="2">
    <location>
        <begin position="421"/>
        <end position="474"/>
    </location>
</feature>
<dbReference type="InterPro" id="IPR042197">
    <property type="entry name" value="Apaf_helical"/>
</dbReference>
<dbReference type="InterPro" id="IPR000157">
    <property type="entry name" value="TIR_dom"/>
</dbReference>
<dbReference type="PANTHER" id="PTHR11017:SF559">
    <property type="entry name" value="DISEASE RESISTANCE PROTEIN CHL1"/>
    <property type="match status" value="1"/>
</dbReference>
<reference evidence="4" key="1">
    <citation type="journal article" date="2014" name="Nat. Commun.">
        <title>The emerging biofuel crop Camelina sativa retains a highly undifferentiated hexaploid genome structure.</title>
        <authorList>
            <person name="Kagale S."/>
            <person name="Koh C."/>
            <person name="Nixon J."/>
            <person name="Bollina V."/>
            <person name="Clarke W.E."/>
            <person name="Tuteja R."/>
            <person name="Spillane C."/>
            <person name="Robinson S.J."/>
            <person name="Links M.G."/>
            <person name="Clarke C."/>
            <person name="Higgins E.E."/>
            <person name="Huebert T."/>
            <person name="Sharpe A.G."/>
            <person name="Parkin I.A."/>
        </authorList>
    </citation>
    <scope>NUCLEOTIDE SEQUENCE [LARGE SCALE GENOMIC DNA]</scope>
    <source>
        <strain evidence="4">cv. DH55</strain>
    </source>
</reference>